<keyword evidence="4 7" id="KW-0812">Transmembrane</keyword>
<dbReference type="EMBL" id="CZBV01000006">
    <property type="protein sequence ID" value="CUQ88118.1"/>
    <property type="molecule type" value="Genomic_DNA"/>
</dbReference>
<comment type="similarity">
    <text evidence="7">Belongs to the binding-protein-dependent transport system permease family.</text>
</comment>
<keyword evidence="5 7" id="KW-1133">Transmembrane helix</keyword>
<evidence type="ECO:0000259" key="8">
    <source>
        <dbReference type="PROSITE" id="PS50928"/>
    </source>
</evidence>
<dbReference type="GO" id="GO:0055085">
    <property type="term" value="P:transmembrane transport"/>
    <property type="evidence" value="ECO:0007669"/>
    <property type="project" value="InterPro"/>
</dbReference>
<dbReference type="CDD" id="cd06261">
    <property type="entry name" value="TM_PBP2"/>
    <property type="match status" value="1"/>
</dbReference>
<evidence type="ECO:0000313" key="12">
    <source>
        <dbReference type="Proteomes" id="UP000095621"/>
    </source>
</evidence>
<feature type="transmembrane region" description="Helical" evidence="7">
    <location>
        <begin position="187"/>
        <end position="212"/>
    </location>
</feature>
<evidence type="ECO:0000256" key="4">
    <source>
        <dbReference type="ARBA" id="ARBA00022692"/>
    </source>
</evidence>
<feature type="transmembrane region" description="Helical" evidence="7">
    <location>
        <begin position="79"/>
        <end position="105"/>
    </location>
</feature>
<dbReference type="Gene3D" id="1.10.3720.10">
    <property type="entry name" value="MetI-like"/>
    <property type="match status" value="1"/>
</dbReference>
<feature type="transmembrane region" description="Helical" evidence="7">
    <location>
        <begin position="114"/>
        <end position="134"/>
    </location>
</feature>
<evidence type="ECO:0000256" key="2">
    <source>
        <dbReference type="ARBA" id="ARBA00022448"/>
    </source>
</evidence>
<gene>
    <name evidence="10" type="primary">ycjP_2</name>
    <name evidence="9" type="synonym">ycjP_3</name>
    <name evidence="9" type="ORF">ERS852490_02030</name>
    <name evidence="10" type="ORF">ERS852492_02184</name>
    <name evidence="11" type="ORF">GKE48_09305</name>
</gene>
<dbReference type="PANTHER" id="PTHR43744:SF9">
    <property type="entry name" value="POLYGALACTURONAN_RHAMNOGALACTURONAN TRANSPORT SYSTEM PERMEASE PROTEIN YTCP"/>
    <property type="match status" value="1"/>
</dbReference>
<reference evidence="11 14" key="2">
    <citation type="journal article" date="2019" name="Nat. Med.">
        <title>A library of human gut bacterial isolates paired with longitudinal multiomics data enables mechanistic microbiome research.</title>
        <authorList>
            <person name="Poyet M."/>
            <person name="Groussin M."/>
            <person name="Gibbons S.M."/>
            <person name="Avila-Pacheco J."/>
            <person name="Jiang X."/>
            <person name="Kearney S.M."/>
            <person name="Perrotta A.R."/>
            <person name="Berdy B."/>
            <person name="Zhao S."/>
            <person name="Lieberman T.D."/>
            <person name="Swanson P.K."/>
            <person name="Smith M."/>
            <person name="Roesemann S."/>
            <person name="Alexander J.E."/>
            <person name="Rich S.A."/>
            <person name="Livny J."/>
            <person name="Vlamakis H."/>
            <person name="Clish C."/>
            <person name="Bullock K."/>
            <person name="Deik A."/>
            <person name="Scott J."/>
            <person name="Pierce K.A."/>
            <person name="Xavier R.J."/>
            <person name="Alm E.J."/>
        </authorList>
    </citation>
    <scope>NUCLEOTIDE SEQUENCE [LARGE SCALE GENOMIC DNA]</scope>
    <source>
        <strain evidence="11 14">BIOML-A1</strain>
    </source>
</reference>
<organism evidence="10 13">
    <name type="scientific">Lachnospira eligens</name>
    <dbReference type="NCBI Taxonomy" id="39485"/>
    <lineage>
        <taxon>Bacteria</taxon>
        <taxon>Bacillati</taxon>
        <taxon>Bacillota</taxon>
        <taxon>Clostridia</taxon>
        <taxon>Lachnospirales</taxon>
        <taxon>Lachnospiraceae</taxon>
        <taxon>Lachnospira</taxon>
    </lineage>
</organism>
<reference evidence="12 13" key="1">
    <citation type="submission" date="2015-09" db="EMBL/GenBank/DDBJ databases">
        <authorList>
            <consortium name="Pathogen Informatics"/>
        </authorList>
    </citation>
    <scope>NUCLEOTIDE SEQUENCE [LARGE SCALE GENOMIC DNA]</scope>
    <source>
        <strain evidence="9 12">2789STDY5834875</strain>
        <strain evidence="10 13">2789STDY5834878</strain>
    </source>
</reference>
<dbReference type="EMBL" id="WKRD01000006">
    <property type="protein sequence ID" value="MSC57634.1"/>
    <property type="molecule type" value="Genomic_DNA"/>
</dbReference>
<dbReference type="PANTHER" id="PTHR43744">
    <property type="entry name" value="ABC TRANSPORTER PERMEASE PROTEIN MG189-RELATED-RELATED"/>
    <property type="match status" value="1"/>
</dbReference>
<dbReference type="RefSeq" id="WP_022098436.1">
    <property type="nucleotide sequence ID" value="NZ_CABIXW010000006.1"/>
</dbReference>
<dbReference type="OrthoDB" id="157184at2"/>
<proteinExistence type="inferred from homology"/>
<name>A0A174ZUG6_9FIRM</name>
<dbReference type="SUPFAM" id="SSF161098">
    <property type="entry name" value="MetI-like"/>
    <property type="match status" value="1"/>
</dbReference>
<dbReference type="Proteomes" id="UP000481964">
    <property type="component" value="Unassembled WGS sequence"/>
</dbReference>
<evidence type="ECO:0000256" key="5">
    <source>
        <dbReference type="ARBA" id="ARBA00022989"/>
    </source>
</evidence>
<dbReference type="GO" id="GO:0005886">
    <property type="term" value="C:plasma membrane"/>
    <property type="evidence" value="ECO:0007669"/>
    <property type="project" value="UniProtKB-SubCell"/>
</dbReference>
<feature type="domain" description="ABC transmembrane type-1" evidence="8">
    <location>
        <begin position="75"/>
        <end position="273"/>
    </location>
</feature>
<evidence type="ECO:0000313" key="13">
    <source>
        <dbReference type="Proteomes" id="UP000095780"/>
    </source>
</evidence>
<keyword evidence="2 7" id="KW-0813">Transport</keyword>
<keyword evidence="6 7" id="KW-0472">Membrane</keyword>
<evidence type="ECO:0000256" key="1">
    <source>
        <dbReference type="ARBA" id="ARBA00004651"/>
    </source>
</evidence>
<evidence type="ECO:0000256" key="3">
    <source>
        <dbReference type="ARBA" id="ARBA00022475"/>
    </source>
</evidence>
<evidence type="ECO:0000313" key="11">
    <source>
        <dbReference type="EMBL" id="MSC57634.1"/>
    </source>
</evidence>
<evidence type="ECO:0000313" key="10">
    <source>
        <dbReference type="EMBL" id="CUQ88118.1"/>
    </source>
</evidence>
<dbReference type="EMBL" id="CZBU01000004">
    <property type="protein sequence ID" value="CUQ78344.1"/>
    <property type="molecule type" value="Genomic_DNA"/>
</dbReference>
<dbReference type="Proteomes" id="UP000095780">
    <property type="component" value="Unassembled WGS sequence"/>
</dbReference>
<evidence type="ECO:0000256" key="6">
    <source>
        <dbReference type="ARBA" id="ARBA00023136"/>
    </source>
</evidence>
<evidence type="ECO:0000256" key="7">
    <source>
        <dbReference type="RuleBase" id="RU363032"/>
    </source>
</evidence>
<feature type="transmembrane region" description="Helical" evidence="7">
    <location>
        <begin position="146"/>
        <end position="166"/>
    </location>
</feature>
<comment type="subcellular location">
    <subcellularLocation>
        <location evidence="1 7">Cell membrane</location>
        <topology evidence="1 7">Multi-pass membrane protein</topology>
    </subcellularLocation>
</comment>
<feature type="transmembrane region" description="Helical" evidence="7">
    <location>
        <begin position="21"/>
        <end position="42"/>
    </location>
</feature>
<dbReference type="Proteomes" id="UP000095621">
    <property type="component" value="Unassembled WGS sequence"/>
</dbReference>
<dbReference type="InterPro" id="IPR035906">
    <property type="entry name" value="MetI-like_sf"/>
</dbReference>
<dbReference type="PROSITE" id="PS50928">
    <property type="entry name" value="ABC_TM1"/>
    <property type="match status" value="1"/>
</dbReference>
<sequence>MSDNQTLVYKKKKKKFKVFPIVNAILFIIIACAIMIPIYKVIITSIDAYSSYDFKWLPQKFSWGGYRAIITRSNLYHPFLISVITTIIGTFVGLLVVTLGGYVLIQWEMPGRNFFAYMLLFTMIFDGGMIPKFLVIKQLGLINTLWAVILPMAINVYNLVLMRNFFEGIPESLFEAAQIDGCSPMGIFFKIVLPLSKAALASIGLMFAVSFWNDYTNFKLYINKNNLYNFQIQLRSMVVDSDIPNDGAVNPTTISNAATIVAILPFMIIYPFCQKYFVQGVNVGAVKE</sequence>
<dbReference type="AlphaFoldDB" id="A0A174ZUG6"/>
<evidence type="ECO:0000313" key="9">
    <source>
        <dbReference type="EMBL" id="CUQ78344.1"/>
    </source>
</evidence>
<accession>A0A174ZUG6</accession>
<dbReference type="Pfam" id="PF00528">
    <property type="entry name" value="BPD_transp_1"/>
    <property type="match status" value="1"/>
</dbReference>
<dbReference type="InterPro" id="IPR000515">
    <property type="entry name" value="MetI-like"/>
</dbReference>
<protein>
    <submittedName>
        <fullName evidence="11">ABC transporter permease subunit</fullName>
    </submittedName>
    <submittedName>
        <fullName evidence="10">Inner membrane ABC transporter permease protein ycjP</fullName>
    </submittedName>
</protein>
<feature type="transmembrane region" description="Helical" evidence="7">
    <location>
        <begin position="254"/>
        <end position="273"/>
    </location>
</feature>
<keyword evidence="3" id="KW-1003">Cell membrane</keyword>
<evidence type="ECO:0000313" key="14">
    <source>
        <dbReference type="Proteomes" id="UP000481964"/>
    </source>
</evidence>